<evidence type="ECO:0000256" key="1">
    <source>
        <dbReference type="ARBA" id="ARBA00008814"/>
    </source>
</evidence>
<dbReference type="PANTHER" id="PTHR30535">
    <property type="entry name" value="VITAMIN B12-BINDING PROTEIN"/>
    <property type="match status" value="1"/>
</dbReference>
<evidence type="ECO:0000313" key="4">
    <source>
        <dbReference type="EMBL" id="GMK45781.1"/>
    </source>
</evidence>
<dbReference type="InterPro" id="IPR050902">
    <property type="entry name" value="ABC_Transporter_SBP"/>
</dbReference>
<accession>A0ABQ6NL22</accession>
<dbReference type="Pfam" id="PF01497">
    <property type="entry name" value="Peripla_BP_2"/>
    <property type="match status" value="1"/>
</dbReference>
<dbReference type="PANTHER" id="PTHR30535:SF34">
    <property type="entry name" value="MOLYBDATE-BINDING PROTEIN MOLA"/>
    <property type="match status" value="1"/>
</dbReference>
<evidence type="ECO:0000259" key="3">
    <source>
        <dbReference type="PROSITE" id="PS50983"/>
    </source>
</evidence>
<organism evidence="4 5">
    <name type="scientific">Paenibacillus glycanilyticus</name>
    <dbReference type="NCBI Taxonomy" id="126569"/>
    <lineage>
        <taxon>Bacteria</taxon>
        <taxon>Bacillati</taxon>
        <taxon>Bacillota</taxon>
        <taxon>Bacilli</taxon>
        <taxon>Bacillales</taxon>
        <taxon>Paenibacillaceae</taxon>
        <taxon>Paenibacillus</taxon>
    </lineage>
</organism>
<feature type="signal peptide" evidence="2">
    <location>
        <begin position="1"/>
        <end position="31"/>
    </location>
</feature>
<feature type="domain" description="Fe/B12 periplasmic-binding" evidence="3">
    <location>
        <begin position="53"/>
        <end position="312"/>
    </location>
</feature>
<dbReference type="Proteomes" id="UP001285921">
    <property type="component" value="Unassembled WGS sequence"/>
</dbReference>
<dbReference type="EMBL" id="BTCL01000009">
    <property type="protein sequence ID" value="GMK45781.1"/>
    <property type="molecule type" value="Genomic_DNA"/>
</dbReference>
<evidence type="ECO:0000256" key="2">
    <source>
        <dbReference type="SAM" id="SignalP"/>
    </source>
</evidence>
<comment type="caution">
    <text evidence="4">The sequence shown here is derived from an EMBL/GenBank/DDBJ whole genome shotgun (WGS) entry which is preliminary data.</text>
</comment>
<evidence type="ECO:0000313" key="5">
    <source>
        <dbReference type="Proteomes" id="UP001285921"/>
    </source>
</evidence>
<dbReference type="InterPro" id="IPR002491">
    <property type="entry name" value="ABC_transptr_periplasmic_BD"/>
</dbReference>
<dbReference type="Gene3D" id="3.40.50.1980">
    <property type="entry name" value="Nitrogenase molybdenum iron protein domain"/>
    <property type="match status" value="2"/>
</dbReference>
<keyword evidence="2" id="KW-0732">Signal</keyword>
<feature type="chain" id="PRO_5045042795" evidence="2">
    <location>
        <begin position="32"/>
        <end position="312"/>
    </location>
</feature>
<sequence>MRNRLSLVAVVAAIILIICCACGNTSSPAEAGSEIAIEDFTGRSLGFDHVPERIVALGNGEADIIYALGGNLVGRPTSELPQSLETLSEVKQIGTAHEVDLEKITLLHPDVVLGNSPMNTKDIPTIESIGSKMLLTSANSVHEITQQIELFGKLLQQEDRASELVDQINGQLAEYKAAVAANSPKVLLVYGAPGTFMAALPSSLGGNILELAGGVNIAADYPRLQSYPQYAQLSNERIVQANPQYIFIMTHGNAEQVKESFLKEMADNAAWNHVDAVKQGHVEILPNDLFGTNPGTRVMEALTLMRNQLSAS</sequence>
<keyword evidence="5" id="KW-1185">Reference proteome</keyword>
<reference evidence="4 5" key="1">
    <citation type="submission" date="2023-05" db="EMBL/GenBank/DDBJ databases">
        <title>Draft genome of Paenibacillus sp. CCS26.</title>
        <authorList>
            <person name="Akita H."/>
            <person name="Shinto Y."/>
            <person name="Kimura Z."/>
        </authorList>
    </citation>
    <scope>NUCLEOTIDE SEQUENCE [LARGE SCALE GENOMIC DNA]</scope>
    <source>
        <strain evidence="4 5">CCS26</strain>
    </source>
</reference>
<dbReference type="SUPFAM" id="SSF53807">
    <property type="entry name" value="Helical backbone' metal receptor"/>
    <property type="match status" value="1"/>
</dbReference>
<name>A0ABQ6NL22_9BACL</name>
<proteinExistence type="inferred from homology"/>
<dbReference type="PROSITE" id="PS50983">
    <property type="entry name" value="FE_B12_PBP"/>
    <property type="match status" value="1"/>
</dbReference>
<gene>
    <name evidence="4" type="primary">fhuD_3</name>
    <name evidence="4" type="ORF">PghCCS26_29090</name>
</gene>
<dbReference type="RefSeq" id="WP_317980371.1">
    <property type="nucleotide sequence ID" value="NZ_BTCL01000009.1"/>
</dbReference>
<protein>
    <submittedName>
        <fullName evidence="4">Iron-hydroxamate ABC transporter substrate-binding protein</fullName>
    </submittedName>
</protein>
<comment type="similarity">
    <text evidence="1">Belongs to the bacterial solute-binding protein 8 family.</text>
</comment>